<name>A0A922NDI5_9PLEO</name>
<protein>
    <submittedName>
        <fullName evidence="2">Uncharacterized protein</fullName>
    </submittedName>
</protein>
<feature type="compositionally biased region" description="Polar residues" evidence="1">
    <location>
        <begin position="1"/>
        <end position="10"/>
    </location>
</feature>
<dbReference type="EMBL" id="NRDI02000012">
    <property type="protein sequence ID" value="KAI1512161.1"/>
    <property type="molecule type" value="Genomic_DNA"/>
</dbReference>
<dbReference type="Proteomes" id="UP000249757">
    <property type="component" value="Unassembled WGS sequence"/>
</dbReference>
<accession>A0A922NDI5</accession>
<proteinExistence type="predicted"/>
<sequence>MRVPQPTATRYSPAIDPAYDDFADSDDDSVLSFPSSYDPAGPSNNRSSRLSNAVSAKGKLPKGKMESVETPNSPVMNAAFGFTDSDDDSVSGLPALIEFGGPSTQFSPIPFKSIFAKGGSLTDEMKRVDKAIHIAGLGDPAKNWTSSPGFDERLERFQVLSKSPCEAEFDKQRRGDIKGACDNSKTTEKSISSKKQDGASVKKGTSTKKKWSTVKLVPSVTLGLPVTHTEESATTAPSADANATPKSKWTWVDGKGAMMSWVPDRVLAPADHVPLNTDSHAHSHRQYPTPTTQELCEMSEPVSFDEFQRRASGSQFSRGKHEHEDIYYRPKCIGGWNGCDGHPKCTCMGSGPTTGYDFTDETPNPGHAEKPRKIFYNTGLHPEDLVNLQASRKIDYFLEFTNNELICKEASLFLRMCGANVKVAVTMYHNFGGLESAKRVLAAWSSVPGNEKVVKGPKLRDYPFFESRLDTSSSDDDYSTVPDLESITHKSPVDDDRHDAVKSPEPKAPVLSTYTVTYWATIESGDESAHIPIESNNVTGAEKAIIEGNNGMKKVWKWVHEKGFIGKVGLQDAFDLAQDMHGRDEPAQVFDKDELMKFSDEDFYTKFSGVEDHGYFKKAKSRCGSERDGWGEPHEQGTCSNIPWPFVPPRSRSSVSSRSWSPPSPERCPIPKKCSVPKKSPVPWEGPWETHWATPVPSEPTLSGWDVRTGNFAAY</sequence>
<comment type="caution">
    <text evidence="2">The sequence shown here is derived from an EMBL/GenBank/DDBJ whole genome shotgun (WGS) entry which is preliminary data.</text>
</comment>
<dbReference type="OrthoDB" id="3695698at2759"/>
<evidence type="ECO:0000313" key="3">
    <source>
        <dbReference type="Proteomes" id="UP000249757"/>
    </source>
</evidence>
<dbReference type="AlphaFoldDB" id="A0A922NDI5"/>
<feature type="region of interest" description="Disordered" evidence="1">
    <location>
        <begin position="653"/>
        <end position="676"/>
    </location>
</feature>
<keyword evidence="3" id="KW-1185">Reference proteome</keyword>
<feature type="region of interest" description="Disordered" evidence="1">
    <location>
        <begin position="1"/>
        <end position="81"/>
    </location>
</feature>
<evidence type="ECO:0000256" key="1">
    <source>
        <dbReference type="SAM" id="MobiDB-lite"/>
    </source>
</evidence>
<evidence type="ECO:0000313" key="2">
    <source>
        <dbReference type="EMBL" id="KAI1512161.1"/>
    </source>
</evidence>
<feature type="compositionally biased region" description="Basic and acidic residues" evidence="1">
    <location>
        <begin position="486"/>
        <end position="505"/>
    </location>
</feature>
<feature type="region of interest" description="Disordered" evidence="1">
    <location>
        <begin position="470"/>
        <end position="506"/>
    </location>
</feature>
<feature type="region of interest" description="Disordered" evidence="1">
    <location>
        <begin position="171"/>
        <end position="208"/>
    </location>
</feature>
<feature type="compositionally biased region" description="Polar residues" evidence="1">
    <location>
        <begin position="42"/>
        <end position="54"/>
    </location>
</feature>
<feature type="compositionally biased region" description="Acidic residues" evidence="1">
    <location>
        <begin position="18"/>
        <end position="29"/>
    </location>
</feature>
<organism evidence="2 3">
    <name type="scientific">Pyrenophora tritici-repentis</name>
    <dbReference type="NCBI Taxonomy" id="45151"/>
    <lineage>
        <taxon>Eukaryota</taxon>
        <taxon>Fungi</taxon>
        <taxon>Dikarya</taxon>
        <taxon>Ascomycota</taxon>
        <taxon>Pezizomycotina</taxon>
        <taxon>Dothideomycetes</taxon>
        <taxon>Pleosporomycetidae</taxon>
        <taxon>Pleosporales</taxon>
        <taxon>Pleosporineae</taxon>
        <taxon>Pleosporaceae</taxon>
        <taxon>Pyrenophora</taxon>
    </lineage>
</organism>
<reference evidence="3" key="1">
    <citation type="journal article" date="2022" name="Microb. Genom.">
        <title>A global pangenome for the wheat fungal pathogen Pyrenophora tritici-repentis and prediction of effector protein structural homology.</title>
        <authorList>
            <person name="Moolhuijzen P.M."/>
            <person name="See P.T."/>
            <person name="Shi G."/>
            <person name="Powell H.R."/>
            <person name="Cockram J."/>
            <person name="Jorgensen L.N."/>
            <person name="Benslimane H."/>
            <person name="Strelkov S.E."/>
            <person name="Turner J."/>
            <person name="Liu Z."/>
            <person name="Moffat C.S."/>
        </authorList>
    </citation>
    <scope>NUCLEOTIDE SEQUENCE [LARGE SCALE GENOMIC DNA]</scope>
</reference>
<gene>
    <name evidence="2" type="ORF">Ptr86124_009001</name>
</gene>